<reference evidence="1 2" key="1">
    <citation type="submission" date="2024-04" db="EMBL/GenBank/DDBJ databases">
        <authorList>
            <person name="Rising A."/>
            <person name="Reimegard J."/>
            <person name="Sonavane S."/>
            <person name="Akerstrom W."/>
            <person name="Nylinder S."/>
            <person name="Hedman E."/>
            <person name="Kallberg Y."/>
        </authorList>
    </citation>
    <scope>NUCLEOTIDE SEQUENCE [LARGE SCALE GENOMIC DNA]</scope>
</reference>
<evidence type="ECO:0000313" key="1">
    <source>
        <dbReference type="EMBL" id="CAL1295079.1"/>
    </source>
</evidence>
<keyword evidence="2" id="KW-1185">Reference proteome</keyword>
<comment type="caution">
    <text evidence="1">The sequence shown here is derived from an EMBL/GenBank/DDBJ whole genome shotgun (WGS) entry which is preliminary data.</text>
</comment>
<dbReference type="EMBL" id="CAXIEN010000362">
    <property type="protein sequence ID" value="CAL1295079.1"/>
    <property type="molecule type" value="Genomic_DNA"/>
</dbReference>
<sequence>GKQEISLNFHPFLSPSCTTVAIQGTTQPQNSANRSKSLHLGSQLTQFYHIQVSYKKVNTMYTHGHKVERVQMKDSTTNNDYGNIANFKGEPDVGESEIEATAGIGNYGSKHSHRHFLEEEADKVRDVMKEIEIVAKAGAGIETKNRAQQRHFFEVRDVTDEETTADSEGKVNIDEVEITDAEAALMEKEVLEDCEGVLSTRRHFPGTTTSHIFG</sequence>
<name>A0AAV2BHF5_9ARAC</name>
<proteinExistence type="predicted"/>
<organism evidence="1 2">
    <name type="scientific">Larinioides sclopetarius</name>
    <dbReference type="NCBI Taxonomy" id="280406"/>
    <lineage>
        <taxon>Eukaryota</taxon>
        <taxon>Metazoa</taxon>
        <taxon>Ecdysozoa</taxon>
        <taxon>Arthropoda</taxon>
        <taxon>Chelicerata</taxon>
        <taxon>Arachnida</taxon>
        <taxon>Araneae</taxon>
        <taxon>Araneomorphae</taxon>
        <taxon>Entelegynae</taxon>
        <taxon>Araneoidea</taxon>
        <taxon>Araneidae</taxon>
        <taxon>Larinioides</taxon>
    </lineage>
</organism>
<accession>A0AAV2BHF5</accession>
<protein>
    <submittedName>
        <fullName evidence="1">Uncharacterized protein</fullName>
    </submittedName>
</protein>
<evidence type="ECO:0000313" key="2">
    <source>
        <dbReference type="Proteomes" id="UP001497382"/>
    </source>
</evidence>
<dbReference type="AlphaFoldDB" id="A0AAV2BHF5"/>
<dbReference type="Proteomes" id="UP001497382">
    <property type="component" value="Unassembled WGS sequence"/>
</dbReference>
<gene>
    <name evidence="1" type="ORF">LARSCL_LOCUS19080</name>
</gene>
<feature type="non-terminal residue" evidence="1">
    <location>
        <position position="1"/>
    </location>
</feature>